<dbReference type="Proteomes" id="UP000182089">
    <property type="component" value="Unassembled WGS sequence"/>
</dbReference>
<gene>
    <name evidence="4" type="ORF">SAMN05216431_104137</name>
</gene>
<evidence type="ECO:0000256" key="1">
    <source>
        <dbReference type="ARBA" id="ARBA00022729"/>
    </source>
</evidence>
<keyword evidence="1 2" id="KW-0732">Signal</keyword>
<dbReference type="InterPro" id="IPR001638">
    <property type="entry name" value="Solute-binding_3/MltF_N"/>
</dbReference>
<comment type="caution">
    <text evidence="4">The sequence shown here is derived from an EMBL/GenBank/DDBJ whole genome shotgun (WGS) entry which is preliminary data.</text>
</comment>
<feature type="domain" description="Solute-binding protein family 3/N-terminal" evidence="3">
    <location>
        <begin position="42"/>
        <end position="267"/>
    </location>
</feature>
<proteinExistence type="predicted"/>
<protein>
    <submittedName>
        <fullName evidence="4">Amino acid ABC transporter substrate-binding protein, PAAT family</fullName>
    </submittedName>
</protein>
<evidence type="ECO:0000313" key="4">
    <source>
        <dbReference type="EMBL" id="SEM56635.1"/>
    </source>
</evidence>
<dbReference type="Pfam" id="PF00497">
    <property type="entry name" value="SBP_bac_3"/>
    <property type="match status" value="1"/>
</dbReference>
<dbReference type="SMART" id="SM00062">
    <property type="entry name" value="PBPb"/>
    <property type="match status" value="1"/>
</dbReference>
<reference evidence="4 5" key="1">
    <citation type="submission" date="2016-10" db="EMBL/GenBank/DDBJ databases">
        <authorList>
            <person name="Varghese N."/>
            <person name="Submissions S."/>
        </authorList>
    </citation>
    <scope>NUCLEOTIDE SEQUENCE [LARGE SCALE GENOMIC DNA]</scope>
    <source>
        <strain evidence="4 5">WC1T17</strain>
    </source>
</reference>
<dbReference type="SUPFAM" id="SSF53850">
    <property type="entry name" value="Periplasmic binding protein-like II"/>
    <property type="match status" value="1"/>
</dbReference>
<dbReference type="PANTHER" id="PTHR35936">
    <property type="entry name" value="MEMBRANE-BOUND LYTIC MUREIN TRANSGLYCOSYLASE F"/>
    <property type="match status" value="1"/>
</dbReference>
<feature type="signal peptide" evidence="2">
    <location>
        <begin position="1"/>
        <end position="22"/>
    </location>
</feature>
<dbReference type="PANTHER" id="PTHR35936:SF34">
    <property type="entry name" value="ABC TRANSPORTER EXTRACELLULAR-BINDING PROTEIN YCKB-RELATED"/>
    <property type="match status" value="1"/>
</dbReference>
<evidence type="ECO:0000259" key="3">
    <source>
        <dbReference type="SMART" id="SM00062"/>
    </source>
</evidence>
<organism evidence="4 5">
    <name type="scientific">Ligilactobacillus ruminis</name>
    <dbReference type="NCBI Taxonomy" id="1623"/>
    <lineage>
        <taxon>Bacteria</taxon>
        <taxon>Bacillati</taxon>
        <taxon>Bacillota</taxon>
        <taxon>Bacilli</taxon>
        <taxon>Lactobacillales</taxon>
        <taxon>Lactobacillaceae</taxon>
        <taxon>Ligilactobacillus</taxon>
    </lineage>
</organism>
<dbReference type="Gene3D" id="3.40.190.10">
    <property type="entry name" value="Periplasmic binding protein-like II"/>
    <property type="match status" value="2"/>
</dbReference>
<dbReference type="PROSITE" id="PS51257">
    <property type="entry name" value="PROKAR_LIPOPROTEIN"/>
    <property type="match status" value="1"/>
</dbReference>
<sequence length="273" mass="30893">MVKKISTVMLGLGLLLILTACGNVKMQADQVDSWQKIKASKKVVIGLDDSFVPMGFRQKNGQLVGYDIDLAKAAMKKLHLKADFQTIDWSMKETELRNGTIDMIWNGYSQTKERQEKVAFSKTYLINEQILVTKKKHIRHLSQMNHKIVGLQSGSSGFASFNQYPQLLKQQTASSVQYDNFNNAFLDLDAKRIDGIVIDSVYASYIIAHKNNPEAYLQLKIGYPDEKFAVGLRKGDKTLRNKLNQALTELKKDGTIAKLKQKWFGTVKITDKN</sequence>
<name>A0ABY1AAV1_9LACO</name>
<accession>A0ABY1AAV1</accession>
<dbReference type="CDD" id="cd00996">
    <property type="entry name" value="PBP2_AatB_like"/>
    <property type="match status" value="1"/>
</dbReference>
<feature type="chain" id="PRO_5047271489" evidence="2">
    <location>
        <begin position="23"/>
        <end position="273"/>
    </location>
</feature>
<dbReference type="EMBL" id="FOCC01000004">
    <property type="protein sequence ID" value="SEM56635.1"/>
    <property type="molecule type" value="Genomic_DNA"/>
</dbReference>
<evidence type="ECO:0000256" key="2">
    <source>
        <dbReference type="SAM" id="SignalP"/>
    </source>
</evidence>
<evidence type="ECO:0000313" key="5">
    <source>
        <dbReference type="Proteomes" id="UP000182089"/>
    </source>
</evidence>